<dbReference type="EMBL" id="GL883129">
    <property type="protein sequence ID" value="EGG02603.1"/>
    <property type="molecule type" value="Genomic_DNA"/>
</dbReference>
<dbReference type="eggNOG" id="ENOG502QQRF">
    <property type="taxonomic scope" value="Eukaryota"/>
</dbReference>
<dbReference type="OrthoDB" id="9970124at2759"/>
<reference evidence="7" key="1">
    <citation type="journal article" date="2011" name="Proc. Natl. Acad. Sci. U.S.A.">
        <title>Obligate biotrophy features unraveled by the genomic analysis of rust fungi.</title>
        <authorList>
            <person name="Duplessis S."/>
            <person name="Cuomo C.A."/>
            <person name="Lin Y.-C."/>
            <person name="Aerts A."/>
            <person name="Tisserant E."/>
            <person name="Veneault-Fourrey C."/>
            <person name="Joly D.L."/>
            <person name="Hacquard S."/>
            <person name="Amselem J."/>
            <person name="Cantarel B.L."/>
            <person name="Chiu R."/>
            <person name="Coutinho P.M."/>
            <person name="Feau N."/>
            <person name="Field M."/>
            <person name="Frey P."/>
            <person name="Gelhaye E."/>
            <person name="Goldberg J."/>
            <person name="Grabherr M.G."/>
            <person name="Kodira C.D."/>
            <person name="Kohler A."/>
            <person name="Kuees U."/>
            <person name="Lindquist E.A."/>
            <person name="Lucas S.M."/>
            <person name="Mago R."/>
            <person name="Mauceli E."/>
            <person name="Morin E."/>
            <person name="Murat C."/>
            <person name="Pangilinan J.L."/>
            <person name="Park R."/>
            <person name="Pearson M."/>
            <person name="Quesneville H."/>
            <person name="Rouhier N."/>
            <person name="Sakthikumar S."/>
            <person name="Salamov A.A."/>
            <person name="Schmutz J."/>
            <person name="Selles B."/>
            <person name="Shapiro H."/>
            <person name="Tanguay P."/>
            <person name="Tuskan G.A."/>
            <person name="Henrissat B."/>
            <person name="Van de Peer Y."/>
            <person name="Rouze P."/>
            <person name="Ellis J.G."/>
            <person name="Dodds P.N."/>
            <person name="Schein J.E."/>
            <person name="Zhong S."/>
            <person name="Hamelin R.C."/>
            <person name="Grigoriev I.V."/>
            <person name="Szabo L.J."/>
            <person name="Martin F."/>
        </authorList>
    </citation>
    <scope>NUCLEOTIDE SEQUENCE [LARGE SCALE GENOMIC DNA]</scope>
    <source>
        <strain evidence="7">98AG31 / pathotype 3-4-7</strain>
    </source>
</reference>
<dbReference type="GO" id="GO:0046872">
    <property type="term" value="F:metal ion binding"/>
    <property type="evidence" value="ECO:0007669"/>
    <property type="project" value="UniProtKB-KW"/>
</dbReference>
<comment type="similarity">
    <text evidence="1">Belongs to the Gfa family.</text>
</comment>
<sequence>MSSCSLQTLNGSCFCQHVQFSIHLSNEASNTNQSDLEKKHKAASEIKPENLILSAYCHCTNCQRRNGAPFVWTTHWKHEAIKWINSTIVPFDHLESGLPNTVQVYELTPGQAFKLHCKKCGSPVGSYSIANKEWCIWGTTLERSKSDSTSTDLTSSQHTTLIKGWDLIKPTAHIFYDTRILDIRDNLGRWVGYEGDSEQLA</sequence>
<evidence type="ECO:0000256" key="2">
    <source>
        <dbReference type="ARBA" id="ARBA00022723"/>
    </source>
</evidence>
<keyword evidence="3" id="KW-0862">Zinc</keyword>
<dbReference type="KEGG" id="mlr:MELLADRAFT_109905"/>
<dbReference type="Proteomes" id="UP000001072">
    <property type="component" value="Unassembled WGS sequence"/>
</dbReference>
<organism evidence="7">
    <name type="scientific">Melampsora larici-populina (strain 98AG31 / pathotype 3-4-7)</name>
    <name type="common">Poplar leaf rust fungus</name>
    <dbReference type="NCBI Taxonomy" id="747676"/>
    <lineage>
        <taxon>Eukaryota</taxon>
        <taxon>Fungi</taxon>
        <taxon>Dikarya</taxon>
        <taxon>Basidiomycota</taxon>
        <taxon>Pucciniomycotina</taxon>
        <taxon>Pucciniomycetes</taxon>
        <taxon>Pucciniales</taxon>
        <taxon>Melampsoraceae</taxon>
        <taxon>Melampsora</taxon>
    </lineage>
</organism>
<keyword evidence="4" id="KW-0456">Lyase</keyword>
<dbReference type="STRING" id="747676.F4RY13"/>
<dbReference type="AlphaFoldDB" id="F4RY13"/>
<evidence type="ECO:0000256" key="4">
    <source>
        <dbReference type="ARBA" id="ARBA00023239"/>
    </source>
</evidence>
<feature type="domain" description="CENP-V/GFA" evidence="5">
    <location>
        <begin position="9"/>
        <end position="177"/>
    </location>
</feature>
<evidence type="ECO:0000256" key="1">
    <source>
        <dbReference type="ARBA" id="ARBA00005495"/>
    </source>
</evidence>
<keyword evidence="2" id="KW-0479">Metal-binding</keyword>
<evidence type="ECO:0000259" key="5">
    <source>
        <dbReference type="PROSITE" id="PS51891"/>
    </source>
</evidence>
<name>F4RY13_MELLP</name>
<dbReference type="SUPFAM" id="SSF51316">
    <property type="entry name" value="Mss4-like"/>
    <property type="match status" value="1"/>
</dbReference>
<dbReference type="Gene3D" id="3.90.1590.10">
    <property type="entry name" value="glutathione-dependent formaldehyde- activating enzyme (gfa)"/>
    <property type="match status" value="1"/>
</dbReference>
<keyword evidence="7" id="KW-1185">Reference proteome</keyword>
<dbReference type="PROSITE" id="PS51891">
    <property type="entry name" value="CENP_V_GFA"/>
    <property type="match status" value="1"/>
</dbReference>
<dbReference type="RefSeq" id="XP_007414005.1">
    <property type="nucleotide sequence ID" value="XM_007413943.1"/>
</dbReference>
<dbReference type="GeneID" id="18923906"/>
<evidence type="ECO:0000313" key="7">
    <source>
        <dbReference type="Proteomes" id="UP000001072"/>
    </source>
</evidence>
<protein>
    <recommendedName>
        <fullName evidence="5">CENP-V/GFA domain-containing protein</fullName>
    </recommendedName>
</protein>
<dbReference type="Pfam" id="PF04828">
    <property type="entry name" value="GFA"/>
    <property type="match status" value="1"/>
</dbReference>
<dbReference type="PANTHER" id="PTHR33337:SF40">
    <property type="entry name" value="CENP-V_GFA DOMAIN-CONTAINING PROTEIN-RELATED"/>
    <property type="match status" value="1"/>
</dbReference>
<dbReference type="VEuPathDB" id="FungiDB:MELLADRAFT_109905"/>
<proteinExistence type="inferred from homology"/>
<dbReference type="HOGENOM" id="CLU_055491_8_1_1"/>
<gene>
    <name evidence="6" type="ORF">MELLADRAFT_109905</name>
</gene>
<dbReference type="PANTHER" id="PTHR33337">
    <property type="entry name" value="GFA DOMAIN-CONTAINING PROTEIN"/>
    <property type="match status" value="1"/>
</dbReference>
<evidence type="ECO:0000256" key="3">
    <source>
        <dbReference type="ARBA" id="ARBA00022833"/>
    </source>
</evidence>
<dbReference type="GO" id="GO:0016846">
    <property type="term" value="F:carbon-sulfur lyase activity"/>
    <property type="evidence" value="ECO:0007669"/>
    <property type="project" value="InterPro"/>
</dbReference>
<evidence type="ECO:0000313" key="6">
    <source>
        <dbReference type="EMBL" id="EGG02603.1"/>
    </source>
</evidence>
<dbReference type="InterPro" id="IPR006913">
    <property type="entry name" value="CENP-V/GFA"/>
</dbReference>
<accession>F4RY13</accession>
<dbReference type="InterPro" id="IPR011057">
    <property type="entry name" value="Mss4-like_sf"/>
</dbReference>
<dbReference type="InParanoid" id="F4RY13"/>